<organism evidence="2 3">
    <name type="scientific">Cytobacillus spartinae</name>
    <dbReference type="NCBI Taxonomy" id="3299023"/>
    <lineage>
        <taxon>Bacteria</taxon>
        <taxon>Bacillati</taxon>
        <taxon>Bacillota</taxon>
        <taxon>Bacilli</taxon>
        <taxon>Bacillales</taxon>
        <taxon>Bacillaceae</taxon>
        <taxon>Cytobacillus</taxon>
    </lineage>
</organism>
<name>A0ABW6KAM9_9BACI</name>
<keyword evidence="1" id="KW-0472">Membrane</keyword>
<sequence length="82" mass="9100">MTTASQPLWKKITAVALLVLGLIGLFKGRTELGLIAFKVIILIACLDWAMKYRASGKQSKFFLVMSIVLGILIFINLINTLF</sequence>
<dbReference type="Proteomes" id="UP001601059">
    <property type="component" value="Unassembled WGS sequence"/>
</dbReference>
<dbReference type="RefSeq" id="WP_389358269.1">
    <property type="nucleotide sequence ID" value="NZ_JBIACK010000001.1"/>
</dbReference>
<evidence type="ECO:0008006" key="4">
    <source>
        <dbReference type="Google" id="ProtNLM"/>
    </source>
</evidence>
<comment type="caution">
    <text evidence="2">The sequence shown here is derived from an EMBL/GenBank/DDBJ whole genome shotgun (WGS) entry which is preliminary data.</text>
</comment>
<keyword evidence="1" id="KW-1133">Transmembrane helix</keyword>
<keyword evidence="1" id="KW-0812">Transmembrane</keyword>
<feature type="transmembrane region" description="Helical" evidence="1">
    <location>
        <begin position="61"/>
        <end position="78"/>
    </location>
</feature>
<dbReference type="EMBL" id="JBIACK010000001">
    <property type="protein sequence ID" value="MFE8699782.1"/>
    <property type="molecule type" value="Genomic_DNA"/>
</dbReference>
<evidence type="ECO:0000256" key="1">
    <source>
        <dbReference type="SAM" id="Phobius"/>
    </source>
</evidence>
<feature type="transmembrane region" description="Helical" evidence="1">
    <location>
        <begin position="7"/>
        <end position="26"/>
    </location>
</feature>
<protein>
    <recommendedName>
        <fullName evidence="4">DUF3953 domain-containing protein</fullName>
    </recommendedName>
</protein>
<evidence type="ECO:0000313" key="2">
    <source>
        <dbReference type="EMBL" id="MFE8699782.1"/>
    </source>
</evidence>
<proteinExistence type="predicted"/>
<accession>A0ABW6KAM9</accession>
<reference evidence="2 3" key="1">
    <citation type="submission" date="2024-08" db="EMBL/GenBank/DDBJ databases">
        <title>Two novel Cytobacillus novel species.</title>
        <authorList>
            <person name="Liu G."/>
        </authorList>
    </citation>
    <scope>NUCLEOTIDE SEQUENCE [LARGE SCALE GENOMIC DNA]</scope>
    <source>
        <strain evidence="2 3">FJAT-54145</strain>
    </source>
</reference>
<keyword evidence="3" id="KW-1185">Reference proteome</keyword>
<gene>
    <name evidence="2" type="ORF">ACFYKX_03995</name>
</gene>
<feature type="transmembrane region" description="Helical" evidence="1">
    <location>
        <begin position="32"/>
        <end position="49"/>
    </location>
</feature>
<evidence type="ECO:0000313" key="3">
    <source>
        <dbReference type="Proteomes" id="UP001601059"/>
    </source>
</evidence>